<dbReference type="Proteomes" id="UP001501447">
    <property type="component" value="Unassembled WGS sequence"/>
</dbReference>
<evidence type="ECO:0000313" key="2">
    <source>
        <dbReference type="EMBL" id="GAA2604984.1"/>
    </source>
</evidence>
<gene>
    <name evidence="2" type="ORF">GCM10009863_18110</name>
</gene>
<organism evidence="2 3">
    <name type="scientific">Streptomyces axinellae</name>
    <dbReference type="NCBI Taxonomy" id="552788"/>
    <lineage>
        <taxon>Bacteria</taxon>
        <taxon>Bacillati</taxon>
        <taxon>Actinomycetota</taxon>
        <taxon>Actinomycetes</taxon>
        <taxon>Kitasatosporales</taxon>
        <taxon>Streptomycetaceae</taxon>
        <taxon>Streptomyces</taxon>
    </lineage>
</organism>
<accession>A0ABP6C806</accession>
<feature type="region of interest" description="Disordered" evidence="1">
    <location>
        <begin position="143"/>
        <end position="167"/>
    </location>
</feature>
<keyword evidence="3" id="KW-1185">Reference proteome</keyword>
<protein>
    <submittedName>
        <fullName evidence="2">Uncharacterized protein</fullName>
    </submittedName>
</protein>
<comment type="caution">
    <text evidence="2">The sequence shown here is derived from an EMBL/GenBank/DDBJ whole genome shotgun (WGS) entry which is preliminary data.</text>
</comment>
<proteinExistence type="predicted"/>
<dbReference type="EMBL" id="BAAARJ010000005">
    <property type="protein sequence ID" value="GAA2604984.1"/>
    <property type="molecule type" value="Genomic_DNA"/>
</dbReference>
<reference evidence="3" key="1">
    <citation type="journal article" date="2019" name="Int. J. Syst. Evol. Microbiol.">
        <title>The Global Catalogue of Microorganisms (GCM) 10K type strain sequencing project: providing services to taxonomists for standard genome sequencing and annotation.</title>
        <authorList>
            <consortium name="The Broad Institute Genomics Platform"/>
            <consortium name="The Broad Institute Genome Sequencing Center for Infectious Disease"/>
            <person name="Wu L."/>
            <person name="Ma J."/>
        </authorList>
    </citation>
    <scope>NUCLEOTIDE SEQUENCE [LARGE SCALE GENOMIC DNA]</scope>
    <source>
        <strain evidence="3">JCM 16373</strain>
    </source>
</reference>
<evidence type="ECO:0000256" key="1">
    <source>
        <dbReference type="SAM" id="MobiDB-lite"/>
    </source>
</evidence>
<sequence>MRQSDGGGLVRGVRAVGAAPLHVGHAAREEVGVPVAVQVGDDRRGSGGGHAVVLGELEVLGCEHLPALGVRPVRGAGQQGDPAGLVDVVGPVLERYGQRQIAVPVTVEVVRPRVRVRRPGALPRAGRLTRAVRDRGVDFLVPGGCGRAQQHRDAEDGINGGRGTDSPPLYASPVARLLLKFHGHYIGSGRRDASADITP</sequence>
<evidence type="ECO:0000313" key="3">
    <source>
        <dbReference type="Proteomes" id="UP001501447"/>
    </source>
</evidence>
<name>A0ABP6C806_9ACTN</name>